<feature type="domain" description="SSD" evidence="7">
    <location>
        <begin position="520"/>
        <end position="672"/>
    </location>
</feature>
<sequence length="698" mass="77342">MKKFGKLIAEKRVLVLIISVLLLIPSFWGMAKTKVNYDMLEYLPKNLDSMKGQEILDKKFSNAANSMLIIENMESKDVLKLKDNISEISGVEKVIWISDMLDTSIPKEILPEEIKDSFYSKNSTMLIIRYTDSASSEKTQKAIGEIRNITDKQCFLSGASAIVKDTKDLSDKETPFYILIAVILSIIVLALTMESTIIPFIFLISMGFAIMYNMGTNIFLGQVSYVTKSIAAVLQLGVTMDYSIFLLHRYEEEKLKFNDRNEAMGEAIANTITSISGSSLTTIAGFLALCSMQLSLGKDIGIVMAKGVLLGVISTVTILPALILMFDKYIYKFKHKTVLPDFSKTASLVSKKYKVFIAIFLLAFIPAIFGNNHLKVYYNLDKSLPENLPSIIATNKLKEDYNMTTTHFALVNDDVPPYKRTEMIKKIEEVDGVDKVLGYDKFVGAAIPESFVPNDIKDLFKKGGYNLILVNSKYKSATNEENNQIDEIESIVKSYDKNAMLTGEGVLTKDLVQLADKDFKSSNAISILAIFAIIFAVFQSISIPILLVASIELAILINMSVSFYMGTTVPFIASIVIGCIQLGATVDYAILLTSRFKEELQNGLNKFDAMEKAVKESGKSIATSALTFFGATFGVGMISNLSIIKTLCTMMARGALISMVVIIFILPSILLVCEKLIAVTSRNWRKDSGFKIDKKTAV</sequence>
<name>A0A2T0B696_9CLOT</name>
<dbReference type="OrthoDB" id="9782006at2"/>
<dbReference type="Pfam" id="PF03176">
    <property type="entry name" value="MMPL"/>
    <property type="match status" value="2"/>
</dbReference>
<feature type="transmembrane region" description="Helical" evidence="6">
    <location>
        <begin position="300"/>
        <end position="326"/>
    </location>
</feature>
<dbReference type="SUPFAM" id="SSF82866">
    <property type="entry name" value="Multidrug efflux transporter AcrB transmembrane domain"/>
    <property type="match status" value="2"/>
</dbReference>
<organism evidence="8 9">
    <name type="scientific">Clostridium liquoris</name>
    <dbReference type="NCBI Taxonomy" id="1289519"/>
    <lineage>
        <taxon>Bacteria</taxon>
        <taxon>Bacillati</taxon>
        <taxon>Bacillota</taxon>
        <taxon>Clostridia</taxon>
        <taxon>Eubacteriales</taxon>
        <taxon>Clostridiaceae</taxon>
        <taxon>Clostridium</taxon>
    </lineage>
</organism>
<dbReference type="Gene3D" id="1.20.1640.10">
    <property type="entry name" value="Multidrug efflux transporter AcrB transmembrane domain"/>
    <property type="match status" value="2"/>
</dbReference>
<dbReference type="Proteomes" id="UP000239706">
    <property type="component" value="Unassembled WGS sequence"/>
</dbReference>
<evidence type="ECO:0000256" key="5">
    <source>
        <dbReference type="ARBA" id="ARBA00023136"/>
    </source>
</evidence>
<dbReference type="AlphaFoldDB" id="A0A2T0B696"/>
<comment type="subcellular location">
    <subcellularLocation>
        <location evidence="1">Cell membrane</location>
        <topology evidence="1">Multi-pass membrane protein</topology>
    </subcellularLocation>
</comment>
<evidence type="ECO:0000256" key="2">
    <source>
        <dbReference type="ARBA" id="ARBA00022475"/>
    </source>
</evidence>
<accession>A0A2T0B696</accession>
<reference evidence="8 9" key="1">
    <citation type="submission" date="2018-03" db="EMBL/GenBank/DDBJ databases">
        <title>Genome sequence of Clostridium liquoris DSM 100320.</title>
        <authorList>
            <person name="Poehlein A."/>
            <person name="Daniel R."/>
        </authorList>
    </citation>
    <scope>NUCLEOTIDE SEQUENCE [LARGE SCALE GENOMIC DNA]</scope>
    <source>
        <strain evidence="8 9">DSM 100320</strain>
    </source>
</reference>
<feature type="transmembrane region" description="Helical" evidence="6">
    <location>
        <begin position="176"/>
        <end position="193"/>
    </location>
</feature>
<dbReference type="RefSeq" id="WP_106063037.1">
    <property type="nucleotide sequence ID" value="NZ_PVXO01000027.1"/>
</dbReference>
<keyword evidence="2" id="KW-1003">Cell membrane</keyword>
<evidence type="ECO:0000259" key="7">
    <source>
        <dbReference type="PROSITE" id="PS50156"/>
    </source>
</evidence>
<evidence type="ECO:0000256" key="3">
    <source>
        <dbReference type="ARBA" id="ARBA00022692"/>
    </source>
</evidence>
<dbReference type="InterPro" id="IPR004869">
    <property type="entry name" value="MMPL_dom"/>
</dbReference>
<feature type="transmembrane region" description="Helical" evidence="6">
    <location>
        <begin position="268"/>
        <end position="294"/>
    </location>
</feature>
<dbReference type="PANTHER" id="PTHR33406">
    <property type="entry name" value="MEMBRANE PROTEIN MJ1562-RELATED"/>
    <property type="match status" value="1"/>
</dbReference>
<feature type="transmembrane region" description="Helical" evidence="6">
    <location>
        <begin position="571"/>
        <end position="591"/>
    </location>
</feature>
<evidence type="ECO:0000256" key="1">
    <source>
        <dbReference type="ARBA" id="ARBA00004651"/>
    </source>
</evidence>
<protein>
    <submittedName>
        <fullName evidence="8">Membrane protein YdfJ</fullName>
    </submittedName>
</protein>
<evidence type="ECO:0000256" key="6">
    <source>
        <dbReference type="SAM" id="Phobius"/>
    </source>
</evidence>
<dbReference type="InterPro" id="IPR000731">
    <property type="entry name" value="SSD"/>
</dbReference>
<dbReference type="EMBL" id="PVXO01000027">
    <property type="protein sequence ID" value="PRR79410.1"/>
    <property type="molecule type" value="Genomic_DNA"/>
</dbReference>
<feature type="transmembrane region" description="Helical" evidence="6">
    <location>
        <begin position="621"/>
        <end position="644"/>
    </location>
</feature>
<feature type="transmembrane region" description="Helical" evidence="6">
    <location>
        <begin position="226"/>
        <end position="247"/>
    </location>
</feature>
<keyword evidence="5 6" id="KW-0472">Membrane</keyword>
<proteinExistence type="predicted"/>
<dbReference type="InterPro" id="IPR050545">
    <property type="entry name" value="Mycobact_MmpL"/>
</dbReference>
<dbReference type="GO" id="GO:0005886">
    <property type="term" value="C:plasma membrane"/>
    <property type="evidence" value="ECO:0007669"/>
    <property type="project" value="UniProtKB-SubCell"/>
</dbReference>
<feature type="transmembrane region" description="Helical" evidence="6">
    <location>
        <begin position="353"/>
        <end position="370"/>
    </location>
</feature>
<keyword evidence="4 6" id="KW-1133">Transmembrane helix</keyword>
<evidence type="ECO:0000313" key="9">
    <source>
        <dbReference type="Proteomes" id="UP000239706"/>
    </source>
</evidence>
<keyword evidence="9" id="KW-1185">Reference proteome</keyword>
<comment type="caution">
    <text evidence="8">The sequence shown here is derived from an EMBL/GenBank/DDBJ whole genome shotgun (WGS) entry which is preliminary data.</text>
</comment>
<evidence type="ECO:0000256" key="4">
    <source>
        <dbReference type="ARBA" id="ARBA00022989"/>
    </source>
</evidence>
<dbReference type="PROSITE" id="PS50156">
    <property type="entry name" value="SSD"/>
    <property type="match status" value="1"/>
</dbReference>
<feature type="transmembrane region" description="Helical" evidence="6">
    <location>
        <begin position="650"/>
        <end position="673"/>
    </location>
</feature>
<evidence type="ECO:0000313" key="8">
    <source>
        <dbReference type="EMBL" id="PRR79410.1"/>
    </source>
</evidence>
<feature type="transmembrane region" description="Helical" evidence="6">
    <location>
        <begin position="521"/>
        <end position="538"/>
    </location>
</feature>
<feature type="transmembrane region" description="Helical" evidence="6">
    <location>
        <begin position="200"/>
        <end position="220"/>
    </location>
</feature>
<gene>
    <name evidence="8" type="primary">ydfJ</name>
    <name evidence="8" type="ORF">CLLI_08900</name>
</gene>
<keyword evidence="3 6" id="KW-0812">Transmembrane</keyword>
<dbReference type="PANTHER" id="PTHR33406:SF13">
    <property type="entry name" value="MEMBRANE PROTEIN YDFJ"/>
    <property type="match status" value="1"/>
</dbReference>